<accession>Q9A804</accession>
<organism evidence="2 3">
    <name type="scientific">Caulobacter vibrioides (strain ATCC 19089 / CIP 103742 / CB 15)</name>
    <name type="common">Caulobacter crescentus</name>
    <dbReference type="NCBI Taxonomy" id="190650"/>
    <lineage>
        <taxon>Bacteria</taxon>
        <taxon>Pseudomonadati</taxon>
        <taxon>Pseudomonadota</taxon>
        <taxon>Alphaproteobacteria</taxon>
        <taxon>Caulobacterales</taxon>
        <taxon>Caulobacteraceae</taxon>
        <taxon>Caulobacter</taxon>
    </lineage>
</organism>
<keyword evidence="3" id="KW-1185">Reference proteome</keyword>
<name>Q9A804_CAUVC</name>
<dbReference type="PIR" id="H87442">
    <property type="entry name" value="H87442"/>
</dbReference>
<evidence type="ECO:0000313" key="3">
    <source>
        <dbReference type="Proteomes" id="UP000001816"/>
    </source>
</evidence>
<proteinExistence type="predicted"/>
<gene>
    <name evidence="2" type="ordered locus">CC_1561</name>
</gene>
<dbReference type="EnsemblBacteria" id="AAK23540">
    <property type="protein sequence ID" value="AAK23540"/>
    <property type="gene ID" value="CC_1561"/>
</dbReference>
<dbReference type="HOGENOM" id="CLU_3023613_0_0_5"/>
<evidence type="ECO:0000313" key="2">
    <source>
        <dbReference type="EMBL" id="AAK23540.1"/>
    </source>
</evidence>
<dbReference type="KEGG" id="ccr:CC_1561"/>
<protein>
    <submittedName>
        <fullName evidence="2">Uncharacterized protein</fullName>
    </submittedName>
</protein>
<dbReference type="Proteomes" id="UP000001816">
    <property type="component" value="Chromosome"/>
</dbReference>
<dbReference type="SMR" id="Q9A804"/>
<dbReference type="BioCyc" id="CAULO:CC1561-MONOMER"/>
<feature type="region of interest" description="Disordered" evidence="1">
    <location>
        <begin position="1"/>
        <end position="21"/>
    </location>
</feature>
<sequence>MLKTVGDPLRTQEDVPGSSFPGEACSQLTARRILTFFEELDSADGFQLVRAQRLR</sequence>
<dbReference type="AlphaFoldDB" id="Q9A804"/>
<reference evidence="2 3" key="1">
    <citation type="journal article" date="2001" name="Proc. Natl. Acad. Sci. U.S.A.">
        <title>Complete genome sequence of Caulobacter crescentus.</title>
        <authorList>
            <person name="Nierman W.C."/>
            <person name="Feldblyum T.V."/>
            <person name="Laub M.T."/>
            <person name="Paulsen I.T."/>
            <person name="Nelson K.E."/>
            <person name="Eisen J.A."/>
            <person name="Heidelberg J.F."/>
            <person name="Alley M.R."/>
            <person name="Ohta N."/>
            <person name="Maddock J.R."/>
            <person name="Potocka I."/>
            <person name="Nelson W.C."/>
            <person name="Newton A."/>
            <person name="Stephens C."/>
            <person name="Phadke N.D."/>
            <person name="Ely B."/>
            <person name="DeBoy R.T."/>
            <person name="Dodson R.J."/>
            <person name="Durkin A.S."/>
            <person name="Gwinn M.L."/>
            <person name="Haft D.H."/>
            <person name="Kolonay J.F."/>
            <person name="Smit J."/>
            <person name="Craven M.B."/>
            <person name="Khouri H."/>
            <person name="Shetty J."/>
            <person name="Berry K."/>
            <person name="Utterback T."/>
            <person name="Tran K."/>
            <person name="Wolf A."/>
            <person name="Vamathevan J."/>
            <person name="Ermolaeva M."/>
            <person name="White O."/>
            <person name="Salzberg S.L."/>
            <person name="Venter J.C."/>
            <person name="Shapiro L."/>
            <person name="Fraser C.M."/>
        </authorList>
    </citation>
    <scope>NUCLEOTIDE SEQUENCE [LARGE SCALE GENOMIC DNA]</scope>
    <source>
        <strain evidence="3">ATCC 19089 / CB15</strain>
    </source>
</reference>
<evidence type="ECO:0000256" key="1">
    <source>
        <dbReference type="SAM" id="MobiDB-lite"/>
    </source>
</evidence>
<dbReference type="EMBL" id="AE005673">
    <property type="protein sequence ID" value="AAK23540.1"/>
    <property type="molecule type" value="Genomic_DNA"/>
</dbReference>